<comment type="caution">
    <text evidence="9">The sequence shown here is derived from an EMBL/GenBank/DDBJ whole genome shotgun (WGS) entry which is preliminary data.</text>
</comment>
<dbReference type="PANTHER" id="PTHR42709:SF6">
    <property type="entry name" value="UNDECAPRENYL PHOSPHATE TRANSPORTER A"/>
    <property type="match status" value="1"/>
</dbReference>
<reference evidence="9 10" key="1">
    <citation type="submission" date="2017-05" db="EMBL/GenBank/DDBJ databases">
        <title>Bifidobacterium vansinderenii sp. nov.</title>
        <authorList>
            <person name="Lugli G.A."/>
            <person name="Duranti S."/>
            <person name="Mangifesta M."/>
        </authorList>
    </citation>
    <scope>NUCLEOTIDE SEQUENCE [LARGE SCALE GENOMIC DNA]</scope>
    <source>
        <strain evidence="9 10">Tam10B</strain>
    </source>
</reference>
<comment type="similarity">
    <text evidence="2">Belongs to the DedA family.</text>
</comment>
<protein>
    <submittedName>
        <fullName evidence="9">SNARE associated Golgi protein</fullName>
    </submittedName>
</protein>
<feature type="transmembrane region" description="Helical" evidence="7">
    <location>
        <begin position="71"/>
        <end position="90"/>
    </location>
</feature>
<name>A0A229VZ72_9BIFI</name>
<evidence type="ECO:0000256" key="5">
    <source>
        <dbReference type="ARBA" id="ARBA00022989"/>
    </source>
</evidence>
<dbReference type="Proteomes" id="UP000215433">
    <property type="component" value="Unassembled WGS sequence"/>
</dbReference>
<evidence type="ECO:0000256" key="3">
    <source>
        <dbReference type="ARBA" id="ARBA00022475"/>
    </source>
</evidence>
<dbReference type="InterPro" id="IPR051311">
    <property type="entry name" value="DedA_domain"/>
</dbReference>
<evidence type="ECO:0000256" key="7">
    <source>
        <dbReference type="SAM" id="Phobius"/>
    </source>
</evidence>
<dbReference type="OrthoDB" id="9813426at2"/>
<evidence type="ECO:0000313" key="10">
    <source>
        <dbReference type="Proteomes" id="UP000215433"/>
    </source>
</evidence>
<evidence type="ECO:0000259" key="8">
    <source>
        <dbReference type="Pfam" id="PF09335"/>
    </source>
</evidence>
<feature type="transmembrane region" description="Helical" evidence="7">
    <location>
        <begin position="22"/>
        <end position="41"/>
    </location>
</feature>
<evidence type="ECO:0000256" key="6">
    <source>
        <dbReference type="ARBA" id="ARBA00023136"/>
    </source>
</evidence>
<dbReference type="Pfam" id="PF09335">
    <property type="entry name" value="VTT_dom"/>
    <property type="match status" value="1"/>
</dbReference>
<evidence type="ECO:0000313" key="9">
    <source>
        <dbReference type="EMBL" id="OXN00892.1"/>
    </source>
</evidence>
<accession>A0A229VZ72</accession>
<dbReference type="RefSeq" id="WP_093960015.1">
    <property type="nucleotide sequence ID" value="NZ_NEWD01000007.1"/>
</dbReference>
<keyword evidence="4 7" id="KW-0812">Transmembrane</keyword>
<keyword evidence="5 7" id="KW-1133">Transmembrane helix</keyword>
<organism evidence="9 10">
    <name type="scientific">Bifidobacterium vansinderenii</name>
    <dbReference type="NCBI Taxonomy" id="1984871"/>
    <lineage>
        <taxon>Bacteria</taxon>
        <taxon>Bacillati</taxon>
        <taxon>Actinomycetota</taxon>
        <taxon>Actinomycetes</taxon>
        <taxon>Bifidobacteriales</taxon>
        <taxon>Bifidobacteriaceae</taxon>
        <taxon>Bifidobacterium</taxon>
    </lineage>
</organism>
<feature type="transmembrane region" description="Helical" evidence="7">
    <location>
        <begin position="190"/>
        <end position="208"/>
    </location>
</feature>
<dbReference type="GO" id="GO:0005886">
    <property type="term" value="C:plasma membrane"/>
    <property type="evidence" value="ECO:0007669"/>
    <property type="project" value="UniProtKB-SubCell"/>
</dbReference>
<gene>
    <name evidence="9" type="ORF">Tam10B_0848</name>
</gene>
<dbReference type="EMBL" id="NEWD01000007">
    <property type="protein sequence ID" value="OXN00892.1"/>
    <property type="molecule type" value="Genomic_DNA"/>
</dbReference>
<keyword evidence="10" id="KW-1185">Reference proteome</keyword>
<sequence length="221" mass="23518">MTLPVTSCPVDSGGFIGAISQWLVGLMSTLGGFGAGFAVFLENLFPPIPSEVILPLAGLTAAQGHMGLAEAIIGATCGSVAGALALYGIARAVGADRIRRLFDRMPLTDASDIDKANEWFARYGSISILVGRVIPVVRSLISIPAGIAKTSPLRFTLLTAIGSSVWNTFLVMAGYLLGGQWCGILTILDRLEYVVIVAAVVFVVWYVARKLRTRRGRHARK</sequence>
<feature type="domain" description="VTT" evidence="8">
    <location>
        <begin position="48"/>
        <end position="175"/>
    </location>
</feature>
<feature type="transmembrane region" description="Helical" evidence="7">
    <location>
        <begin position="155"/>
        <end position="178"/>
    </location>
</feature>
<evidence type="ECO:0000256" key="4">
    <source>
        <dbReference type="ARBA" id="ARBA00022692"/>
    </source>
</evidence>
<keyword evidence="6 7" id="KW-0472">Membrane</keyword>
<dbReference type="AlphaFoldDB" id="A0A229VZ72"/>
<evidence type="ECO:0000256" key="1">
    <source>
        <dbReference type="ARBA" id="ARBA00004651"/>
    </source>
</evidence>
<comment type="subcellular location">
    <subcellularLocation>
        <location evidence="1">Cell membrane</location>
        <topology evidence="1">Multi-pass membrane protein</topology>
    </subcellularLocation>
</comment>
<dbReference type="InterPro" id="IPR032816">
    <property type="entry name" value="VTT_dom"/>
</dbReference>
<dbReference type="PANTHER" id="PTHR42709">
    <property type="entry name" value="ALKALINE PHOSPHATASE LIKE PROTEIN"/>
    <property type="match status" value="1"/>
</dbReference>
<keyword evidence="3" id="KW-1003">Cell membrane</keyword>
<proteinExistence type="inferred from homology"/>
<evidence type="ECO:0000256" key="2">
    <source>
        <dbReference type="ARBA" id="ARBA00010792"/>
    </source>
</evidence>